<dbReference type="AlphaFoldDB" id="A0AAE8SSG5"/>
<reference evidence="1" key="1">
    <citation type="submission" date="2018-03" db="EMBL/GenBank/DDBJ databases">
        <authorList>
            <person name="Guldener U."/>
        </authorList>
    </citation>
    <scope>NUCLEOTIDE SEQUENCE</scope>
</reference>
<accession>A0AAE8SSG5</accession>
<evidence type="ECO:0000313" key="1">
    <source>
        <dbReference type="EMBL" id="SPN98587.1"/>
    </source>
</evidence>
<dbReference type="EMBL" id="ONZQ02000002">
    <property type="protein sequence ID" value="SPN98587.1"/>
    <property type="molecule type" value="Genomic_DNA"/>
</dbReference>
<proteinExistence type="predicted"/>
<evidence type="ECO:0000313" key="2">
    <source>
        <dbReference type="Proteomes" id="UP001187682"/>
    </source>
</evidence>
<protein>
    <submittedName>
        <fullName evidence="1">Uncharacterized protein</fullName>
    </submittedName>
</protein>
<dbReference type="Proteomes" id="UP001187682">
    <property type="component" value="Unassembled WGS sequence"/>
</dbReference>
<organism evidence="1 2">
    <name type="scientific">Cephalotrichum gorgonifer</name>
    <dbReference type="NCBI Taxonomy" id="2041049"/>
    <lineage>
        <taxon>Eukaryota</taxon>
        <taxon>Fungi</taxon>
        <taxon>Dikarya</taxon>
        <taxon>Ascomycota</taxon>
        <taxon>Pezizomycotina</taxon>
        <taxon>Sordariomycetes</taxon>
        <taxon>Hypocreomycetidae</taxon>
        <taxon>Microascales</taxon>
        <taxon>Microascaceae</taxon>
        <taxon>Cephalotrichum</taxon>
    </lineage>
</organism>
<sequence>MDQRPESPTDVLTAQHLRLFLGLLPFKDPPEFLSWINRPPTQSAWSEFAASVSLPHQDPGLTTLLPKVRDAVDASSLPEARTRLMYPDKRDWNSEDHHVRFIVGVICDSLLEELWTEKEWVEDPDRIVRAVYEVLVYLKGCEALGVRPLDIRPMSI</sequence>
<comment type="caution">
    <text evidence="1">The sequence shown here is derived from an EMBL/GenBank/DDBJ whole genome shotgun (WGS) entry which is preliminary data.</text>
</comment>
<keyword evidence="2" id="KW-1185">Reference proteome</keyword>
<name>A0AAE8SSG5_9PEZI</name>
<gene>
    <name evidence="1" type="ORF">DNG_01632</name>
</gene>